<dbReference type="NCBIfam" id="NF007180">
    <property type="entry name" value="PRK09612.1"/>
    <property type="match status" value="1"/>
</dbReference>
<feature type="domain" description="Large ribosomal subunit protein uL2 RNA-binding" evidence="9">
    <location>
        <begin position="11"/>
        <end position="85"/>
    </location>
</feature>
<evidence type="ECO:0000256" key="4">
    <source>
        <dbReference type="ARBA" id="ARBA00022980"/>
    </source>
</evidence>
<organism evidence="10 12">
    <name type="scientific">Candidatus Iainarchaeum sp</name>
    <dbReference type="NCBI Taxonomy" id="3101447"/>
    <lineage>
        <taxon>Archaea</taxon>
        <taxon>Candidatus Iainarchaeota</taxon>
        <taxon>Candidatus Iainarchaeia</taxon>
        <taxon>Candidatus Iainarchaeales</taxon>
        <taxon>Candidatus Iainarchaeaceae</taxon>
        <taxon>Candidatus Iainarchaeum</taxon>
    </lineage>
</organism>
<dbReference type="Pfam" id="PF03947">
    <property type="entry name" value="Ribosomal_L2_C"/>
    <property type="match status" value="1"/>
</dbReference>
<keyword evidence="4 10" id="KW-0689">Ribosomal protein</keyword>
<dbReference type="Gene3D" id="2.40.50.140">
    <property type="entry name" value="Nucleic acid-binding proteins"/>
    <property type="match status" value="1"/>
</dbReference>
<accession>A0A7J4JHM6</accession>
<evidence type="ECO:0000256" key="7">
    <source>
        <dbReference type="SAM" id="MobiDB-lite"/>
    </source>
</evidence>
<dbReference type="SUPFAM" id="SSF50249">
    <property type="entry name" value="Nucleic acid-binding proteins"/>
    <property type="match status" value="1"/>
</dbReference>
<evidence type="ECO:0000259" key="9">
    <source>
        <dbReference type="SMART" id="SM01383"/>
    </source>
</evidence>
<dbReference type="InterPro" id="IPR012340">
    <property type="entry name" value="NA-bd_OB-fold"/>
</dbReference>
<protein>
    <recommendedName>
        <fullName evidence="6">50S ribosomal protein L2</fullName>
    </recommendedName>
</protein>
<evidence type="ECO:0000256" key="2">
    <source>
        <dbReference type="ARBA" id="ARBA00022730"/>
    </source>
</evidence>
<name>A0A7J4JHM6_9ARCH</name>
<dbReference type="InterPro" id="IPR022671">
    <property type="entry name" value="Ribosomal_uL2_CS"/>
</dbReference>
<comment type="caution">
    <text evidence="10">The sequence shown here is derived from an EMBL/GenBank/DDBJ whole genome shotgun (WGS) entry which is preliminary data.</text>
</comment>
<dbReference type="FunFam" id="4.10.950.10:FF:000002">
    <property type="entry name" value="60S ribosomal protein L2"/>
    <property type="match status" value="1"/>
</dbReference>
<dbReference type="InterPro" id="IPR022666">
    <property type="entry name" value="Ribosomal_uL2_RNA-bd_dom"/>
</dbReference>
<evidence type="ECO:0000259" key="8">
    <source>
        <dbReference type="SMART" id="SM01382"/>
    </source>
</evidence>
<evidence type="ECO:0000313" key="11">
    <source>
        <dbReference type="EMBL" id="MBS3063145.1"/>
    </source>
</evidence>
<dbReference type="InterPro" id="IPR008991">
    <property type="entry name" value="Translation_prot_SH3-like_sf"/>
</dbReference>
<dbReference type="PANTHER" id="PTHR13691">
    <property type="entry name" value="RIBOSOMAL PROTEIN L2"/>
    <property type="match status" value="1"/>
</dbReference>
<dbReference type="InterPro" id="IPR014722">
    <property type="entry name" value="Rib_uL2_dom2"/>
</dbReference>
<dbReference type="InterPro" id="IPR014726">
    <property type="entry name" value="Ribosomal_uL2_dom3"/>
</dbReference>
<reference evidence="11" key="3">
    <citation type="submission" date="2021-05" db="EMBL/GenBank/DDBJ databases">
        <title>Protein family content uncovers lineage relationships and bacterial pathway maintenance mechanisms in DPANN archaea.</title>
        <authorList>
            <person name="Castelle C.J."/>
            <person name="Meheust R."/>
            <person name="Jaffe A.L."/>
            <person name="Seitz K."/>
            <person name="Gong X."/>
            <person name="Baker B.J."/>
            <person name="Banfield J.F."/>
        </authorList>
    </citation>
    <scope>NUCLEOTIDE SEQUENCE</scope>
    <source>
        <strain evidence="11">RIFCSPLOWO2_01_FULL_58_19</strain>
    </source>
</reference>
<feature type="region of interest" description="Disordered" evidence="7">
    <location>
        <begin position="200"/>
        <end position="240"/>
    </location>
</feature>
<reference evidence="11" key="2">
    <citation type="submission" date="2021-03" db="EMBL/GenBank/DDBJ databases">
        <authorList>
            <person name="Jaffe A."/>
        </authorList>
    </citation>
    <scope>NUCLEOTIDE SEQUENCE</scope>
    <source>
        <strain evidence="11">RIFCSPLOWO2_01_FULL_58_19</strain>
    </source>
</reference>
<dbReference type="Proteomes" id="UP000564964">
    <property type="component" value="Unassembled WGS sequence"/>
</dbReference>
<evidence type="ECO:0000256" key="3">
    <source>
        <dbReference type="ARBA" id="ARBA00022884"/>
    </source>
</evidence>
<dbReference type="Gene3D" id="2.30.30.30">
    <property type="match status" value="1"/>
</dbReference>
<proteinExistence type="inferred from homology"/>
<keyword evidence="3" id="KW-0694">RNA-binding</keyword>
<reference evidence="12" key="1">
    <citation type="journal article" date="2020" name="bioRxiv">
        <title>A rank-normalized archaeal taxonomy based on genome phylogeny resolves widespread incomplete and uneven classifications.</title>
        <authorList>
            <person name="Rinke C."/>
            <person name="Chuvochina M."/>
            <person name="Mussig A.J."/>
            <person name="Chaumeil P.-A."/>
            <person name="Waite D.W."/>
            <person name="Whitman W.B."/>
            <person name="Parks D.H."/>
            <person name="Hugenholtz P."/>
        </authorList>
    </citation>
    <scope>NUCLEOTIDE SEQUENCE [LARGE SCALE GENOMIC DNA]</scope>
</reference>
<dbReference type="EMBL" id="JAGVWE010000004">
    <property type="protein sequence ID" value="MBS3063145.1"/>
    <property type="molecule type" value="Genomic_DNA"/>
</dbReference>
<dbReference type="InterPro" id="IPR002171">
    <property type="entry name" value="Ribosomal_uL2"/>
</dbReference>
<dbReference type="Gene3D" id="4.10.950.10">
    <property type="entry name" value="Ribosomal protein L2, domain 3"/>
    <property type="match status" value="1"/>
</dbReference>
<feature type="domain" description="Large ribosomal subunit protein uL2 C-terminal" evidence="8">
    <location>
        <begin position="91"/>
        <end position="223"/>
    </location>
</feature>
<dbReference type="Proteomes" id="UP000678237">
    <property type="component" value="Unassembled WGS sequence"/>
</dbReference>
<evidence type="ECO:0000256" key="1">
    <source>
        <dbReference type="ARBA" id="ARBA00005636"/>
    </source>
</evidence>
<dbReference type="PROSITE" id="PS00467">
    <property type="entry name" value="RIBOSOMAL_L2"/>
    <property type="match status" value="1"/>
</dbReference>
<dbReference type="SMART" id="SM01382">
    <property type="entry name" value="Ribosomal_L2_C"/>
    <property type="match status" value="1"/>
</dbReference>
<keyword evidence="2" id="KW-0699">rRNA-binding</keyword>
<dbReference type="PIRSF" id="PIRSF002158">
    <property type="entry name" value="Ribosomal_L2"/>
    <property type="match status" value="1"/>
</dbReference>
<dbReference type="GO" id="GO:0002181">
    <property type="term" value="P:cytoplasmic translation"/>
    <property type="evidence" value="ECO:0007669"/>
    <property type="project" value="TreeGrafter"/>
</dbReference>
<dbReference type="InterPro" id="IPR023672">
    <property type="entry name" value="Ribosomal_uL2_arc_euk"/>
</dbReference>
<dbReference type="GO" id="GO:0019843">
    <property type="term" value="F:rRNA binding"/>
    <property type="evidence" value="ECO:0007669"/>
    <property type="project" value="UniProtKB-KW"/>
</dbReference>
<evidence type="ECO:0000256" key="6">
    <source>
        <dbReference type="ARBA" id="ARBA00035459"/>
    </source>
</evidence>
<dbReference type="SMART" id="SM01383">
    <property type="entry name" value="Ribosomal_L2"/>
    <property type="match status" value="1"/>
</dbReference>
<dbReference type="AlphaFoldDB" id="A0A7J4JHM6"/>
<evidence type="ECO:0000313" key="10">
    <source>
        <dbReference type="EMBL" id="HIH16550.1"/>
    </source>
</evidence>
<evidence type="ECO:0000256" key="5">
    <source>
        <dbReference type="ARBA" id="ARBA00023274"/>
    </source>
</evidence>
<dbReference type="InterPro" id="IPR022669">
    <property type="entry name" value="Ribosomal_uL2_C"/>
</dbReference>
<dbReference type="EMBL" id="DUGH01000099">
    <property type="protein sequence ID" value="HIH16550.1"/>
    <property type="molecule type" value="Genomic_DNA"/>
</dbReference>
<sequence length="240" mass="25742">MGKRTRTQRAGKGSPTYRASGRGVADVKYVDYNEPQKEGVFRAEVMDLVTDAGRTGIVAELLFEDNRRGFQVAPEGISVGQNLQYGKKAALDVGNVLPLGEIVEGCPVFNIELNPGDGGRLVKSSGLYGLIVTKDKKYVYVKLPSGKTTQLNPLCRATIGLSAGGGRVEKPLLKAGSMFHKMHASHHKYPLVRGVAMNPLDHPFGGSQHHAGKSKSTSRHAPPGRKVGAIASSRTGRKKK</sequence>
<dbReference type="GO" id="GO:0022625">
    <property type="term" value="C:cytosolic large ribosomal subunit"/>
    <property type="evidence" value="ECO:0007669"/>
    <property type="project" value="TreeGrafter"/>
</dbReference>
<dbReference type="SUPFAM" id="SSF50104">
    <property type="entry name" value="Translation proteins SH3-like domain"/>
    <property type="match status" value="1"/>
</dbReference>
<dbReference type="GO" id="GO:0003735">
    <property type="term" value="F:structural constituent of ribosome"/>
    <property type="evidence" value="ECO:0007669"/>
    <property type="project" value="InterPro"/>
</dbReference>
<dbReference type="Pfam" id="PF00181">
    <property type="entry name" value="Ribosomal_L2_N"/>
    <property type="match status" value="1"/>
</dbReference>
<gene>
    <name evidence="10" type="ORF">HA252_04050</name>
    <name evidence="11" type="ORF">J4203_04685</name>
</gene>
<keyword evidence="5" id="KW-0687">Ribonucleoprotein</keyword>
<evidence type="ECO:0000313" key="12">
    <source>
        <dbReference type="Proteomes" id="UP000564964"/>
    </source>
</evidence>
<dbReference type="PANTHER" id="PTHR13691:SF16">
    <property type="entry name" value="LARGE RIBOSOMAL SUBUNIT PROTEIN UL2"/>
    <property type="match status" value="1"/>
</dbReference>
<comment type="similarity">
    <text evidence="1">Belongs to the universal ribosomal protein uL2 family.</text>
</comment>